<gene>
    <name evidence="1" type="ORF">BN9_102960</name>
</gene>
<protein>
    <submittedName>
        <fullName evidence="1">Uncharacterized protein</fullName>
    </submittedName>
</protein>
<name>A0A024GQQ1_9STRA</name>
<dbReference type="Proteomes" id="UP000053237">
    <property type="component" value="Unassembled WGS sequence"/>
</dbReference>
<dbReference type="STRING" id="65357.A0A024GQQ1"/>
<evidence type="ECO:0000313" key="2">
    <source>
        <dbReference type="Proteomes" id="UP000053237"/>
    </source>
</evidence>
<reference evidence="1 2" key="1">
    <citation type="submission" date="2012-05" db="EMBL/GenBank/DDBJ databases">
        <title>Recombination and specialization in a pathogen metapopulation.</title>
        <authorList>
            <person name="Gardiner A."/>
            <person name="Kemen E."/>
            <person name="Schultz-Larsen T."/>
            <person name="MacLean D."/>
            <person name="Van Oosterhout C."/>
            <person name="Jones J.D.G."/>
        </authorList>
    </citation>
    <scope>NUCLEOTIDE SEQUENCE [LARGE SCALE GENOMIC DNA]</scope>
    <source>
        <strain evidence="1 2">Ac Nc2</strain>
    </source>
</reference>
<proteinExistence type="predicted"/>
<accession>A0A024GQQ1</accession>
<dbReference type="InParanoid" id="A0A024GQQ1"/>
<keyword evidence="2" id="KW-1185">Reference proteome</keyword>
<dbReference type="EMBL" id="CAIX01000269">
    <property type="protein sequence ID" value="CCI49042.1"/>
    <property type="molecule type" value="Genomic_DNA"/>
</dbReference>
<evidence type="ECO:0000313" key="1">
    <source>
        <dbReference type="EMBL" id="CCI49042.1"/>
    </source>
</evidence>
<sequence length="100" mass="11260">MVLLNVRFFLLQQNARLWPDNEDKAWKTSVMSNGFEILVHTAKVAEGIFGAYMEVSLVCFLLLFTARRVVTFFDQINDGPVTMMVDSKDRTPGKTAASKA</sequence>
<dbReference type="AlphaFoldDB" id="A0A024GQQ1"/>
<organism evidence="1 2">
    <name type="scientific">Albugo candida</name>
    <dbReference type="NCBI Taxonomy" id="65357"/>
    <lineage>
        <taxon>Eukaryota</taxon>
        <taxon>Sar</taxon>
        <taxon>Stramenopiles</taxon>
        <taxon>Oomycota</taxon>
        <taxon>Peronosporomycetes</taxon>
        <taxon>Albuginales</taxon>
        <taxon>Albuginaceae</taxon>
        <taxon>Albugo</taxon>
    </lineage>
</organism>
<dbReference type="OrthoDB" id="275783at2759"/>
<comment type="caution">
    <text evidence="1">The sequence shown here is derived from an EMBL/GenBank/DDBJ whole genome shotgun (WGS) entry which is preliminary data.</text>
</comment>